<organism evidence="2 3">
    <name type="scientific">Hydrogenophaga crassostreae</name>
    <dbReference type="NCBI Taxonomy" id="1763535"/>
    <lineage>
        <taxon>Bacteria</taxon>
        <taxon>Pseudomonadati</taxon>
        <taxon>Pseudomonadota</taxon>
        <taxon>Betaproteobacteria</taxon>
        <taxon>Burkholderiales</taxon>
        <taxon>Comamonadaceae</taxon>
        <taxon>Hydrogenophaga</taxon>
    </lineage>
</organism>
<accession>A0A1D8NZ18</accession>
<dbReference type="EMBL" id="CP017476">
    <property type="protein sequence ID" value="AOW14357.1"/>
    <property type="molecule type" value="Genomic_DNA"/>
</dbReference>
<proteinExistence type="predicted"/>
<protein>
    <submittedName>
        <fullName evidence="2">Uncharacterized protein</fullName>
    </submittedName>
</protein>
<name>A0A1D8NZ18_9BURK</name>
<evidence type="ECO:0000313" key="3">
    <source>
        <dbReference type="Proteomes" id="UP000185680"/>
    </source>
</evidence>
<dbReference type="STRING" id="1763535.LPB072_17455"/>
<sequence>MVTDLEADHRRPYMTTQNSKSLLSAWRRSSGLARGLAIAALAAGGWALSTAATPAHAGDVYWSVGVDSPGVSVGVSNAPPPRVVVRPRPVYVERAPVVVYSDHRRPRPVYVERAPVVYVEDYGYRSDRRHHRHSRWDRHDRRHDRHDRHGHGGKHRGHRGKH</sequence>
<dbReference type="AlphaFoldDB" id="A0A1D8NZ18"/>
<reference evidence="2 3" key="1">
    <citation type="submission" date="2016-10" db="EMBL/GenBank/DDBJ databases">
        <title>Hydorgenophaga sp. LPB0072 isolated from gastropod.</title>
        <authorList>
            <person name="Kim E."/>
            <person name="Yi H."/>
        </authorList>
    </citation>
    <scope>NUCLEOTIDE SEQUENCE [LARGE SCALE GENOMIC DNA]</scope>
    <source>
        <strain evidence="2 3">LPB0072</strain>
    </source>
</reference>
<evidence type="ECO:0000256" key="1">
    <source>
        <dbReference type="SAM" id="MobiDB-lite"/>
    </source>
</evidence>
<feature type="region of interest" description="Disordered" evidence="1">
    <location>
        <begin position="129"/>
        <end position="162"/>
    </location>
</feature>
<evidence type="ECO:0000313" key="2">
    <source>
        <dbReference type="EMBL" id="AOW14357.1"/>
    </source>
</evidence>
<dbReference type="Proteomes" id="UP000185680">
    <property type="component" value="Chromosome"/>
</dbReference>
<gene>
    <name evidence="2" type="ORF">LPB072_17455</name>
</gene>
<dbReference type="KEGG" id="hyl:LPB072_17455"/>